<evidence type="ECO:0000313" key="2">
    <source>
        <dbReference type="EMBL" id="KAF4086093.1"/>
    </source>
</evidence>
<organism evidence="2 3">
    <name type="scientific">Ameiurus melas</name>
    <name type="common">Black bullhead</name>
    <name type="synonym">Silurus melas</name>
    <dbReference type="NCBI Taxonomy" id="219545"/>
    <lineage>
        <taxon>Eukaryota</taxon>
        <taxon>Metazoa</taxon>
        <taxon>Chordata</taxon>
        <taxon>Craniata</taxon>
        <taxon>Vertebrata</taxon>
        <taxon>Euteleostomi</taxon>
        <taxon>Actinopterygii</taxon>
        <taxon>Neopterygii</taxon>
        <taxon>Teleostei</taxon>
        <taxon>Ostariophysi</taxon>
        <taxon>Siluriformes</taxon>
        <taxon>Ictaluridae</taxon>
        <taxon>Ameiurus</taxon>
    </lineage>
</organism>
<name>A0A7J6AT66_AMEME</name>
<keyword evidence="3" id="KW-1185">Reference proteome</keyword>
<feature type="region of interest" description="Disordered" evidence="1">
    <location>
        <begin position="67"/>
        <end position="98"/>
    </location>
</feature>
<evidence type="ECO:0000256" key="1">
    <source>
        <dbReference type="SAM" id="MobiDB-lite"/>
    </source>
</evidence>
<proteinExistence type="predicted"/>
<dbReference type="EMBL" id="JAAGNN010000008">
    <property type="protein sequence ID" value="KAF4086093.1"/>
    <property type="molecule type" value="Genomic_DNA"/>
</dbReference>
<sequence>MLREQTAEIMKVAGEPGAYPRKLRAQGEEHAGRGANSSQGTITHYRQFGNANRPTAHVFGLREETGVPVGTPRALGEHANSAHTETVPLSKTRGLKNK</sequence>
<reference evidence="2 3" key="1">
    <citation type="submission" date="2020-02" db="EMBL/GenBank/DDBJ databases">
        <title>A chromosome-scale genome assembly of the black bullhead catfish (Ameiurus melas).</title>
        <authorList>
            <person name="Wen M."/>
            <person name="Zham M."/>
            <person name="Cabau C."/>
            <person name="Klopp C."/>
            <person name="Donnadieu C."/>
            <person name="Roques C."/>
            <person name="Bouchez O."/>
            <person name="Lampietro C."/>
            <person name="Jouanno E."/>
            <person name="Herpin A."/>
            <person name="Louis A."/>
            <person name="Berthelot C."/>
            <person name="Parey E."/>
            <person name="Roest-Crollius H."/>
            <person name="Braasch I."/>
            <person name="Postlethwait J."/>
            <person name="Robinson-Rechavi M."/>
            <person name="Echchiki A."/>
            <person name="Begum T."/>
            <person name="Montfort J."/>
            <person name="Schartl M."/>
            <person name="Bobe J."/>
            <person name="Guiguen Y."/>
        </authorList>
    </citation>
    <scope>NUCLEOTIDE SEQUENCE [LARGE SCALE GENOMIC DNA]</scope>
    <source>
        <strain evidence="2">M_S1</strain>
        <tissue evidence="2">Blood</tissue>
    </source>
</reference>
<comment type="caution">
    <text evidence="2">The sequence shown here is derived from an EMBL/GenBank/DDBJ whole genome shotgun (WGS) entry which is preliminary data.</text>
</comment>
<evidence type="ECO:0000313" key="3">
    <source>
        <dbReference type="Proteomes" id="UP000593565"/>
    </source>
</evidence>
<dbReference type="AlphaFoldDB" id="A0A7J6AT66"/>
<feature type="region of interest" description="Disordered" evidence="1">
    <location>
        <begin position="14"/>
        <end position="41"/>
    </location>
</feature>
<dbReference type="Proteomes" id="UP000593565">
    <property type="component" value="Unassembled WGS sequence"/>
</dbReference>
<protein>
    <submittedName>
        <fullName evidence="2">Uncharacterized protein</fullName>
    </submittedName>
</protein>
<accession>A0A7J6AT66</accession>
<gene>
    <name evidence="2" type="ORF">AMELA_G00102530</name>
</gene>